<feature type="non-terminal residue" evidence="15">
    <location>
        <position position="566"/>
    </location>
</feature>
<dbReference type="InterPro" id="IPR007859">
    <property type="entry name" value="ETF-QO/FixX_C"/>
</dbReference>
<dbReference type="Pfam" id="PF21162">
    <property type="entry name" value="ETFQO_UQ-bd"/>
    <property type="match status" value="1"/>
</dbReference>
<evidence type="ECO:0000259" key="14">
    <source>
        <dbReference type="Pfam" id="PF21162"/>
    </source>
</evidence>
<dbReference type="PANTHER" id="PTHR10617:SF107">
    <property type="entry name" value="ELECTRON TRANSFER FLAVOPROTEIN-UBIQUINONE OXIDOREDUCTASE, MITOCHONDRIAL"/>
    <property type="match status" value="1"/>
</dbReference>
<dbReference type="AlphaFoldDB" id="A0A6J4UAA0"/>
<dbReference type="EC" id="1.5.5.1" evidence="11"/>
<evidence type="ECO:0000259" key="12">
    <source>
        <dbReference type="Pfam" id="PF00890"/>
    </source>
</evidence>
<keyword evidence="10 11" id="KW-0830">Ubiquinone</keyword>
<keyword evidence="3 11" id="KW-0285">Flavoprotein</keyword>
<evidence type="ECO:0000256" key="5">
    <source>
        <dbReference type="ARBA" id="ARBA00022827"/>
    </source>
</evidence>
<name>A0A6J4UAA0_9ACTN</name>
<comment type="catalytic activity">
    <reaction evidence="11">
        <text>a ubiquinone + reduced [electron-transfer flavoprotein] = a ubiquinol + oxidized [electron-transfer flavoprotein] + H(+)</text>
        <dbReference type="Rhea" id="RHEA:24052"/>
        <dbReference type="Rhea" id="RHEA-COMP:9565"/>
        <dbReference type="Rhea" id="RHEA-COMP:9566"/>
        <dbReference type="Rhea" id="RHEA-COMP:10685"/>
        <dbReference type="Rhea" id="RHEA-COMP:10686"/>
        <dbReference type="ChEBI" id="CHEBI:15378"/>
        <dbReference type="ChEBI" id="CHEBI:16389"/>
        <dbReference type="ChEBI" id="CHEBI:17976"/>
        <dbReference type="ChEBI" id="CHEBI:57692"/>
        <dbReference type="ChEBI" id="CHEBI:58307"/>
        <dbReference type="EC" id="1.5.5.1"/>
    </reaction>
</comment>
<dbReference type="InterPro" id="IPR040156">
    <property type="entry name" value="ETF-QO"/>
</dbReference>
<dbReference type="Gene3D" id="3.50.50.60">
    <property type="entry name" value="FAD/NAD(P)-binding domain"/>
    <property type="match status" value="1"/>
</dbReference>
<proteinExistence type="predicted"/>
<feature type="domain" description="ETF-QO/FixC ubiquinone-binding" evidence="14">
    <location>
        <begin position="246"/>
        <end position="340"/>
    </location>
</feature>
<dbReference type="InterPro" id="IPR003953">
    <property type="entry name" value="FAD-dep_OxRdtase_2_FAD-bd"/>
</dbReference>
<comment type="cofactor">
    <cofactor evidence="1 11">
        <name>FAD</name>
        <dbReference type="ChEBI" id="CHEBI:57692"/>
    </cofactor>
</comment>
<dbReference type="Pfam" id="PF00890">
    <property type="entry name" value="FAD_binding_2"/>
    <property type="match status" value="1"/>
</dbReference>
<dbReference type="InterPro" id="IPR049398">
    <property type="entry name" value="ETF-QO/FixC_UQ-bd"/>
</dbReference>
<dbReference type="GO" id="GO:0051539">
    <property type="term" value="F:4 iron, 4 sulfur cluster binding"/>
    <property type="evidence" value="ECO:0007669"/>
    <property type="project" value="UniProtKB-UniRule"/>
</dbReference>
<dbReference type="PANTHER" id="PTHR10617">
    <property type="entry name" value="ELECTRON TRANSFER FLAVOPROTEIN-UBIQUINONE OXIDOREDUCTASE"/>
    <property type="match status" value="1"/>
</dbReference>
<evidence type="ECO:0000256" key="1">
    <source>
        <dbReference type="ARBA" id="ARBA00001974"/>
    </source>
</evidence>
<evidence type="ECO:0000256" key="7">
    <source>
        <dbReference type="ARBA" id="ARBA00023002"/>
    </source>
</evidence>
<accession>A0A6J4UAA0</accession>
<evidence type="ECO:0000256" key="6">
    <source>
        <dbReference type="ARBA" id="ARBA00022982"/>
    </source>
</evidence>
<keyword evidence="4 11" id="KW-0479">Metal-binding</keyword>
<feature type="domain" description="FAD-dependent oxidoreductase 2 FAD-binding" evidence="12">
    <location>
        <begin position="145"/>
        <end position="227"/>
    </location>
</feature>
<evidence type="ECO:0000259" key="13">
    <source>
        <dbReference type="Pfam" id="PF05187"/>
    </source>
</evidence>
<sequence length="566" mass="60334">MTAAIAATVRAVSVRPADFPPPYRPDAYLAPPDGPADLRIDVGAAFVGAGPAGLAGAVRLAQLLADDPAAAERLGELPIVVLEKGKAVGSHTLSGAVVNPAALRELLPGRSLEELSSYGEVRREAVHFLTGRRSLRLPTPPPFHNKGNHVFSLSRLVRRLAEEAEELGVTVLPETDAHALLVEDGAVRGVRTGAKGLGRDGSPKPGSAPPTDIVAQATVLAEGTQGHLAGVAVDRFGLEGRHPQIYALGVKEVWRVARPLDRVLHTLGWPLRAAARYGEFGGSFVYPMGEDRIAIGLVVGLDYADARLSVHDLLQEFKTHPLIRRLLEGGERLAWGAKTIPEGGWYALPRRLDFPGGVLCGDSAGFVNVPKLKGVHYAMRSGMLAAEAIHAALRAGTDLGARDALRGYHDAVKRSEIARDLYRVRNMRQAFSGGLVVGGALAGLMDVTGGRFPRRERELHPDAWEDVEDLGRSYPPSDGTLTFDKLSSVYLSGNRTRDDQPNHLLLHPGRVPRALAETWVNLCPAAVYELDEGTETADGTVALRMAPSNCVQCGAIGAKGGRLTPP</sequence>
<comment type="function">
    <text evidence="11">Accepts electrons from ETF and reduces ubiquinone.</text>
</comment>
<evidence type="ECO:0000256" key="3">
    <source>
        <dbReference type="ARBA" id="ARBA00022630"/>
    </source>
</evidence>
<evidence type="ECO:0000256" key="4">
    <source>
        <dbReference type="ARBA" id="ARBA00022723"/>
    </source>
</evidence>
<comment type="cofactor">
    <cofactor evidence="11">
        <name>[4Fe-4S] cluster</name>
        <dbReference type="ChEBI" id="CHEBI:49883"/>
    </cofactor>
    <text evidence="11">Binds 1 [4Fe-4S] cluster.</text>
</comment>
<dbReference type="InterPro" id="IPR036188">
    <property type="entry name" value="FAD/NAD-bd_sf"/>
</dbReference>
<dbReference type="Pfam" id="PF05187">
    <property type="entry name" value="Fer4_ETF_QO"/>
    <property type="match status" value="1"/>
</dbReference>
<evidence type="ECO:0000313" key="15">
    <source>
        <dbReference type="EMBL" id="CAA9542924.1"/>
    </source>
</evidence>
<gene>
    <name evidence="15" type="ORF">AVDCRST_MAG79-2020</name>
</gene>
<evidence type="ECO:0000256" key="2">
    <source>
        <dbReference type="ARBA" id="ARBA00022448"/>
    </source>
</evidence>
<dbReference type="Gene3D" id="3.30.70.20">
    <property type="match status" value="1"/>
</dbReference>
<keyword evidence="8 11" id="KW-0408">Iron</keyword>
<evidence type="ECO:0000256" key="8">
    <source>
        <dbReference type="ARBA" id="ARBA00023004"/>
    </source>
</evidence>
<dbReference type="SUPFAM" id="SSF54373">
    <property type="entry name" value="FAD-linked reductases, C-terminal domain"/>
    <property type="match status" value="1"/>
</dbReference>
<evidence type="ECO:0000256" key="10">
    <source>
        <dbReference type="ARBA" id="ARBA00023075"/>
    </source>
</evidence>
<feature type="domain" description="ETF-QO/FixX C-terminal" evidence="13">
    <location>
        <begin position="479"/>
        <end position="556"/>
    </location>
</feature>
<dbReference type="GO" id="GO:0046872">
    <property type="term" value="F:metal ion binding"/>
    <property type="evidence" value="ECO:0007669"/>
    <property type="project" value="UniProtKB-KW"/>
</dbReference>
<dbReference type="SUPFAM" id="SSF51905">
    <property type="entry name" value="FAD/NAD(P)-binding domain"/>
    <property type="match status" value="1"/>
</dbReference>
<keyword evidence="2 11" id="KW-0813">Transport</keyword>
<protein>
    <recommendedName>
        <fullName evidence="11">Electron transfer flavoprotein-ubiquinone oxidoreductase</fullName>
        <shortName evidence="11">ETF-QO</shortName>
        <ecNumber evidence="11">1.5.5.1</ecNumber>
    </recommendedName>
</protein>
<reference evidence="15" key="1">
    <citation type="submission" date="2020-02" db="EMBL/GenBank/DDBJ databases">
        <authorList>
            <person name="Meier V. D."/>
        </authorList>
    </citation>
    <scope>NUCLEOTIDE SEQUENCE</scope>
    <source>
        <strain evidence="15">AVDCRST_MAG79</strain>
    </source>
</reference>
<keyword evidence="6 11" id="KW-0249">Electron transport</keyword>
<organism evidence="15">
    <name type="scientific">uncultured Thermoleophilia bacterium</name>
    <dbReference type="NCBI Taxonomy" id="1497501"/>
    <lineage>
        <taxon>Bacteria</taxon>
        <taxon>Bacillati</taxon>
        <taxon>Actinomycetota</taxon>
        <taxon>Thermoleophilia</taxon>
        <taxon>environmental samples</taxon>
    </lineage>
</organism>
<dbReference type="EMBL" id="CADCWC010000304">
    <property type="protein sequence ID" value="CAA9542924.1"/>
    <property type="molecule type" value="Genomic_DNA"/>
</dbReference>
<keyword evidence="5 11" id="KW-0274">FAD</keyword>
<evidence type="ECO:0000256" key="11">
    <source>
        <dbReference type="RuleBase" id="RU366068"/>
    </source>
</evidence>
<keyword evidence="7 11" id="KW-0560">Oxidoreductase</keyword>
<dbReference type="Gene3D" id="3.30.9.90">
    <property type="match status" value="1"/>
</dbReference>
<dbReference type="GO" id="GO:0004174">
    <property type="term" value="F:electron-transferring-flavoprotein dehydrogenase activity"/>
    <property type="evidence" value="ECO:0007669"/>
    <property type="project" value="UniProtKB-UniRule"/>
</dbReference>
<keyword evidence="9 11" id="KW-0411">Iron-sulfur</keyword>
<evidence type="ECO:0000256" key="9">
    <source>
        <dbReference type="ARBA" id="ARBA00023014"/>
    </source>
</evidence>